<keyword evidence="3" id="KW-1185">Reference proteome</keyword>
<sequence>MNMMLRIFILLLLSFQASAVFVNPQGSGEVLLIPYYSVNNSLNFNATVTNTTEDVKAIKITIREGLNGYAMLSYNVYLGPNDTWSFVMGPWPSSVDGYVGQDFGALASKDNSCAPMINKTLQEFNPNVLVDGSENIERGREGFIEIIEMGVVEGYLANAAVVSHDGEPENCALLQEAWEPGGVWHANPNHYMEPASGGLTAEADITHVEDGINYSIPVVALADFFVEGDHPHVSPGDSGLSLDAAAPKATLLTDEKPYQLSFERGIDAVSAVLMADELTSTYALDTPVNGLSVTVYSQPTRRFYTDYATQTAEPPYSSEMNVMMCPPDHYGGTEMNQAVFDRESDYDSVQGTVGGMIQIKDSLCGSVSVQKMVFPDTLPSADDITGSDNLQFQEIVTGGTENGFVLSRFLNTRPLVATDINSGKTVHILGLPVIGVSLGRFTNFNAQPNILAQYGFSHGIKSKVTVVAL</sequence>
<accession>A0A917CLC1</accession>
<protein>
    <submittedName>
        <fullName evidence="2">Uncharacterized protein</fullName>
    </submittedName>
</protein>
<dbReference type="AlphaFoldDB" id="A0A917CLC1"/>
<keyword evidence="1" id="KW-0732">Signal</keyword>
<evidence type="ECO:0000313" key="2">
    <source>
        <dbReference type="EMBL" id="GGF89322.1"/>
    </source>
</evidence>
<dbReference type="Proteomes" id="UP000605253">
    <property type="component" value="Unassembled WGS sequence"/>
</dbReference>
<feature type="chain" id="PRO_5037964356" evidence="1">
    <location>
        <begin position="20"/>
        <end position="469"/>
    </location>
</feature>
<evidence type="ECO:0000313" key="3">
    <source>
        <dbReference type="Proteomes" id="UP000605253"/>
    </source>
</evidence>
<evidence type="ECO:0000256" key="1">
    <source>
        <dbReference type="SAM" id="SignalP"/>
    </source>
</evidence>
<proteinExistence type="predicted"/>
<reference evidence="2" key="2">
    <citation type="submission" date="2020-09" db="EMBL/GenBank/DDBJ databases">
        <authorList>
            <person name="Sun Q."/>
            <person name="Zhou Y."/>
        </authorList>
    </citation>
    <scope>NUCLEOTIDE SEQUENCE</scope>
    <source>
        <strain evidence="2">CGMCC 1.12181</strain>
    </source>
</reference>
<feature type="signal peptide" evidence="1">
    <location>
        <begin position="1"/>
        <end position="19"/>
    </location>
</feature>
<dbReference type="EMBL" id="BMEO01000003">
    <property type="protein sequence ID" value="GGF89322.1"/>
    <property type="molecule type" value="Genomic_DNA"/>
</dbReference>
<comment type="caution">
    <text evidence="2">The sequence shown here is derived from an EMBL/GenBank/DDBJ whole genome shotgun (WGS) entry which is preliminary data.</text>
</comment>
<organism evidence="2 3">
    <name type="scientific">Marinicella pacifica</name>
    <dbReference type="NCBI Taxonomy" id="1171543"/>
    <lineage>
        <taxon>Bacteria</taxon>
        <taxon>Pseudomonadati</taxon>
        <taxon>Pseudomonadota</taxon>
        <taxon>Gammaproteobacteria</taxon>
        <taxon>Lysobacterales</taxon>
        <taxon>Marinicellaceae</taxon>
        <taxon>Marinicella</taxon>
    </lineage>
</organism>
<gene>
    <name evidence="2" type="ORF">GCM10011365_08170</name>
</gene>
<name>A0A917CLC1_9GAMM</name>
<reference evidence="2" key="1">
    <citation type="journal article" date="2014" name="Int. J. Syst. Evol. Microbiol.">
        <title>Complete genome sequence of Corynebacterium casei LMG S-19264T (=DSM 44701T), isolated from a smear-ripened cheese.</title>
        <authorList>
            <consortium name="US DOE Joint Genome Institute (JGI-PGF)"/>
            <person name="Walter F."/>
            <person name="Albersmeier A."/>
            <person name="Kalinowski J."/>
            <person name="Ruckert C."/>
        </authorList>
    </citation>
    <scope>NUCLEOTIDE SEQUENCE</scope>
    <source>
        <strain evidence="2">CGMCC 1.12181</strain>
    </source>
</reference>